<comment type="caution">
    <text evidence="2">The sequence shown here is derived from an EMBL/GenBank/DDBJ whole genome shotgun (WGS) entry which is preliminary data.</text>
</comment>
<dbReference type="InterPro" id="IPR046483">
    <property type="entry name" value="DUF6576"/>
</dbReference>
<reference evidence="2" key="1">
    <citation type="journal article" date="2014" name="Front. Microbiol.">
        <title>High frequency of phylogenetically diverse reductive dehalogenase-homologous genes in deep subseafloor sedimentary metagenomes.</title>
        <authorList>
            <person name="Kawai M."/>
            <person name="Futagami T."/>
            <person name="Toyoda A."/>
            <person name="Takaki Y."/>
            <person name="Nishi S."/>
            <person name="Hori S."/>
            <person name="Arai W."/>
            <person name="Tsubouchi T."/>
            <person name="Morono Y."/>
            <person name="Uchiyama I."/>
            <person name="Ito T."/>
            <person name="Fujiyama A."/>
            <person name="Inagaki F."/>
            <person name="Takami H."/>
        </authorList>
    </citation>
    <scope>NUCLEOTIDE SEQUENCE</scope>
    <source>
        <strain evidence="2">Expedition CK06-06</strain>
    </source>
</reference>
<accession>X1RU13</accession>
<proteinExistence type="predicted"/>
<evidence type="ECO:0000313" key="2">
    <source>
        <dbReference type="EMBL" id="GAI84252.1"/>
    </source>
</evidence>
<name>X1RU13_9ZZZZ</name>
<feature type="domain" description="DUF6576" evidence="1">
    <location>
        <begin position="40"/>
        <end position="70"/>
    </location>
</feature>
<dbReference type="EMBL" id="BARW01008422">
    <property type="protein sequence ID" value="GAI84252.1"/>
    <property type="molecule type" value="Genomic_DNA"/>
</dbReference>
<evidence type="ECO:0000259" key="1">
    <source>
        <dbReference type="Pfam" id="PF20216"/>
    </source>
</evidence>
<organism evidence="2">
    <name type="scientific">marine sediment metagenome</name>
    <dbReference type="NCBI Taxonomy" id="412755"/>
    <lineage>
        <taxon>unclassified sequences</taxon>
        <taxon>metagenomes</taxon>
        <taxon>ecological metagenomes</taxon>
    </lineage>
</organism>
<dbReference type="Pfam" id="PF20216">
    <property type="entry name" value="DUF6576"/>
    <property type="match status" value="1"/>
</dbReference>
<gene>
    <name evidence="2" type="ORF">S12H4_17263</name>
</gene>
<sequence>MVHLTGMVAAAVYVLSQSWRAKFKLKIQSGRWEKKITAQHSLQAELDRILQKVHDSGIQSLTPKEKKLLRQATEAEQMRNQS</sequence>
<protein>
    <recommendedName>
        <fullName evidence="1">DUF6576 domain-containing protein</fullName>
    </recommendedName>
</protein>
<dbReference type="AlphaFoldDB" id="X1RU13"/>